<evidence type="ECO:0000259" key="13">
    <source>
        <dbReference type="Pfam" id="PF22145"/>
    </source>
</evidence>
<keyword evidence="6 11" id="KW-0328">Glycosyltransferase</keyword>
<dbReference type="Pfam" id="PF22145">
    <property type="entry name" value="GtfA_EBD"/>
    <property type="match status" value="1"/>
</dbReference>
<dbReference type="GO" id="GO:0016757">
    <property type="term" value="F:glycosyltransferase activity"/>
    <property type="evidence" value="ECO:0007669"/>
    <property type="project" value="UniProtKB-UniRule"/>
</dbReference>
<evidence type="ECO:0000256" key="5">
    <source>
        <dbReference type="ARBA" id="ARBA00022490"/>
    </source>
</evidence>
<sequence>MTVYNINHGIGWASSGVEYAQAYRGSVLRKLGIDAKFIFTDFFSADNIISLTRNIGFQDKEIIWLYNFFSDIELAPTTFSIEDLQKQYLGKLVRKEDRGRVIKFFYEDENIYLTVYLDNFNKDKVHRVEIVSNNNLIRKDYYSYTRTFSEYYYPKDGVAHLYQRRFYNEDESTAFLEMVENSSSRFIINGRLLPSKVAFFDYFLESMTFTSKDIILLDRGTDTAQSLLRHGKPAKLGTVVHAEHFSENAVTADTILWNNYYDYQFTNANRFDFFITSTDKQTELLEQQFKQFTNHNPRIITIPVGSIDNLKMPMDNRRPYSILTASRLASEKHVDWLVRAVIRIREILPEVTFDIYGSGGEEEKIRNIINAANTTEYIRLMGHRNLSNVYQNYELYLTASKSEGFGLTLLEAIGAGLPLIGFDVRYGNQTFIKDGENGYLIPRFDMDDEEAIVEAFKEKVLQLFQQDQKALREASYAIAEGFLTSEVEGKWYNLVKELVQDD</sequence>
<dbReference type="OMA" id="WNNFYEY"/>
<dbReference type="GO" id="GO:0000166">
    <property type="term" value="F:nucleotide binding"/>
    <property type="evidence" value="ECO:0007669"/>
    <property type="project" value="UniProtKB-KW"/>
</dbReference>
<keyword evidence="4 11" id="KW-1003">Cell membrane</keyword>
<dbReference type="EMBL" id="QHGZ01000247">
    <property type="protein sequence ID" value="RDY75738.1"/>
    <property type="molecule type" value="Genomic_DNA"/>
</dbReference>
<dbReference type="GO" id="GO:0017122">
    <property type="term" value="C:protein N-acetylglucosaminyltransferase complex"/>
    <property type="evidence" value="ECO:0007669"/>
    <property type="project" value="UniProtKB-UniRule"/>
</dbReference>
<reference evidence="14 15" key="1">
    <citation type="journal article" date="2018" name="Emerg. Microbes Infect.">
        <title>Phenotypic and molecular analysis of nontypeable Group B streptococci: identification of cps2a and hybrid cps2a/cps5 Group B streptococcal capsule gene clusters.</title>
        <authorList>
            <person name="Alhhazmi A."/>
            <person name="Tyrrell G.J."/>
        </authorList>
    </citation>
    <scope>NUCLEOTIDE SEQUENCE [LARGE SCALE GENOMIC DNA]</scope>
    <source>
        <strain evidence="14 15">PLGBS17</strain>
    </source>
</reference>
<feature type="domain" description="Glycosyl transferase family 1" evidence="12">
    <location>
        <begin position="319"/>
        <end position="454"/>
    </location>
</feature>
<evidence type="ECO:0000256" key="6">
    <source>
        <dbReference type="ARBA" id="ARBA00022676"/>
    </source>
</evidence>
<dbReference type="NCBIfam" id="TIGR02918">
    <property type="entry name" value="accessory Sec system glycosyltransferase GtfA"/>
    <property type="match status" value="1"/>
</dbReference>
<dbReference type="RefSeq" id="WP_000219538.1">
    <property type="nucleotide sequence ID" value="NZ_BCNI01000025.1"/>
</dbReference>
<dbReference type="UniPathway" id="UPA00378"/>
<dbReference type="InterPro" id="IPR054396">
    <property type="entry name" value="GtfA_EBD"/>
</dbReference>
<evidence type="ECO:0000256" key="11">
    <source>
        <dbReference type="HAMAP-Rule" id="MF_01472"/>
    </source>
</evidence>
<accession>A0A0H1Y061</accession>
<dbReference type="Gene3D" id="3.40.50.2000">
    <property type="entry name" value="Glycogen Phosphorylase B"/>
    <property type="match status" value="2"/>
</dbReference>
<dbReference type="Proteomes" id="UP000256718">
    <property type="component" value="Unassembled WGS sequence"/>
</dbReference>
<dbReference type="EC" id="2.4.1.-" evidence="11"/>
<protein>
    <recommendedName>
        <fullName evidence="11">UDP-N-acetylglucosamine--peptide N-acetylglucosaminyltransferase GtfA subunit</fullName>
        <ecNumber evidence="11">2.4.1.-</ecNumber>
    </recommendedName>
    <alternativeName>
        <fullName evidence="11">Glycosyltransferase GtfA</fullName>
    </alternativeName>
</protein>
<evidence type="ECO:0000256" key="1">
    <source>
        <dbReference type="ARBA" id="ARBA00004202"/>
    </source>
</evidence>
<comment type="subcellular location">
    <subcellularLocation>
        <location evidence="1 11">Cell membrane</location>
        <topology evidence="1 11">Peripheral membrane protein</topology>
    </subcellularLocation>
    <subcellularLocation>
        <location evidence="11">Cytoplasm</location>
    </subcellularLocation>
    <text evidence="11">Cell membrane association requires GtfB.</text>
</comment>
<evidence type="ECO:0000256" key="4">
    <source>
        <dbReference type="ARBA" id="ARBA00022475"/>
    </source>
</evidence>
<comment type="catalytic activity">
    <reaction evidence="10 11">
        <text>L-seryl-[protein] + UDP-N-acetyl-alpha-D-glucosamine = 3-O-[N-acetyl-alpha-D-glucosaminyl]-L-seryl-[protein] + UDP + H(+)</text>
        <dbReference type="Rhea" id="RHEA:59872"/>
        <dbReference type="Rhea" id="RHEA-COMP:9863"/>
        <dbReference type="Rhea" id="RHEA-COMP:15471"/>
        <dbReference type="ChEBI" id="CHEBI:15378"/>
        <dbReference type="ChEBI" id="CHEBI:29999"/>
        <dbReference type="ChEBI" id="CHEBI:57705"/>
        <dbReference type="ChEBI" id="CHEBI:58223"/>
        <dbReference type="ChEBI" id="CHEBI:143279"/>
    </reaction>
</comment>
<gene>
    <name evidence="11 14" type="primary">gtfA</name>
    <name evidence="14" type="ORF">C4618_12515</name>
</gene>
<comment type="similarity">
    <text evidence="3 11">Belongs to the glycosyltransferase group 1 family. Glycosyltransferase 4 subfamily.</text>
</comment>
<feature type="binding site" evidence="11">
    <location>
        <begin position="16"/>
        <end position="19"/>
    </location>
    <ligand>
        <name>UDP</name>
        <dbReference type="ChEBI" id="CHEBI:58223"/>
    </ligand>
</feature>
<proteinExistence type="inferred from homology"/>
<dbReference type="FunFam" id="3.40.50.2000:FF:000196">
    <property type="entry name" value="UDP-N-acetylglucosamine--peptide N-acetylglucosaminyltransferase GtfA subunit"/>
    <property type="match status" value="1"/>
</dbReference>
<feature type="binding site" evidence="11">
    <location>
        <begin position="403"/>
        <end position="406"/>
    </location>
    <ligand>
        <name>N-acetyl-D-glucosamine</name>
        <dbReference type="ChEBI" id="CHEBI:506227"/>
    </ligand>
</feature>
<dbReference type="HAMAP" id="MF_01472">
    <property type="entry name" value="GtfA"/>
    <property type="match status" value="1"/>
</dbReference>
<comment type="pathway">
    <text evidence="2 11">Protein modification; protein glycosylation.</text>
</comment>
<dbReference type="InterPro" id="IPR001296">
    <property type="entry name" value="Glyco_trans_1"/>
</dbReference>
<organism evidence="14 15">
    <name type="scientific">Streptococcus agalactiae</name>
    <dbReference type="NCBI Taxonomy" id="1311"/>
    <lineage>
        <taxon>Bacteria</taxon>
        <taxon>Bacillati</taxon>
        <taxon>Bacillota</taxon>
        <taxon>Bacilli</taxon>
        <taxon>Lactobacillales</taxon>
        <taxon>Streptococcaceae</taxon>
        <taxon>Streptococcus</taxon>
    </lineage>
</organism>
<evidence type="ECO:0000313" key="14">
    <source>
        <dbReference type="EMBL" id="RDY75738.1"/>
    </source>
</evidence>
<evidence type="ECO:0000256" key="8">
    <source>
        <dbReference type="ARBA" id="ARBA00022741"/>
    </source>
</evidence>
<evidence type="ECO:0000256" key="3">
    <source>
        <dbReference type="ARBA" id="ARBA00009481"/>
    </source>
</evidence>
<feature type="domain" description="GtfA extended beta-sheet meander" evidence="13">
    <location>
        <begin position="95"/>
        <end position="189"/>
    </location>
</feature>
<evidence type="ECO:0000313" key="15">
    <source>
        <dbReference type="Proteomes" id="UP000256718"/>
    </source>
</evidence>
<comment type="caution">
    <text evidence="14">The sequence shown here is derived from an EMBL/GenBank/DDBJ whole genome shotgun (WGS) entry which is preliminary data.</text>
</comment>
<evidence type="ECO:0000256" key="7">
    <source>
        <dbReference type="ARBA" id="ARBA00022679"/>
    </source>
</evidence>
<evidence type="ECO:0000259" key="12">
    <source>
        <dbReference type="Pfam" id="PF00534"/>
    </source>
</evidence>
<keyword evidence="9 11" id="KW-0472">Membrane</keyword>
<dbReference type="PANTHER" id="PTHR12526">
    <property type="entry name" value="GLYCOSYLTRANSFERASE"/>
    <property type="match status" value="1"/>
</dbReference>
<dbReference type="Pfam" id="PF00534">
    <property type="entry name" value="Glycos_transf_1"/>
    <property type="match status" value="1"/>
</dbReference>
<evidence type="ECO:0000256" key="9">
    <source>
        <dbReference type="ARBA" id="ARBA00023136"/>
    </source>
</evidence>
<comment type="function">
    <text evidence="11">Required for polymorphic O-glycosylation of the serine-rich repeat protein in this bacteria. Catalyzes the first step in glycosylation by transferring N-acetylglucosamine from UDP-GlcNAc to serine residues in the substrate protein. Part of the accessory SecA2/SecY2 system specifically required to export serine-rich repeat cell wall proteins usually encoded upstream in the same operon.</text>
</comment>
<dbReference type="InterPro" id="IPR014267">
    <property type="entry name" value="GtfA"/>
</dbReference>
<dbReference type="GO" id="GO:0005886">
    <property type="term" value="C:plasma membrane"/>
    <property type="evidence" value="ECO:0007669"/>
    <property type="project" value="UniProtKB-SubCell"/>
</dbReference>
<keyword evidence="8 11" id="KW-0547">Nucleotide-binding</keyword>
<feature type="binding site" evidence="11">
    <location>
        <begin position="383"/>
        <end position="384"/>
    </location>
    <ligand>
        <name>UDP</name>
        <dbReference type="ChEBI" id="CHEBI:58223"/>
    </ligand>
</feature>
<dbReference type="SUPFAM" id="SSF53756">
    <property type="entry name" value="UDP-Glycosyltransferase/glycogen phosphorylase"/>
    <property type="match status" value="1"/>
</dbReference>
<feature type="binding site" evidence="11">
    <location>
        <position position="241"/>
    </location>
    <ligand>
        <name>N-acetyl-D-glucosamine</name>
        <dbReference type="ChEBI" id="CHEBI:506227"/>
    </ligand>
</feature>
<dbReference type="GO" id="GO:0005737">
    <property type="term" value="C:cytoplasm"/>
    <property type="evidence" value="ECO:0007669"/>
    <property type="project" value="UniProtKB-SubCell"/>
</dbReference>
<dbReference type="CDD" id="cd04949">
    <property type="entry name" value="GT4_GtfA-like"/>
    <property type="match status" value="1"/>
</dbReference>
<name>A0A0H1Y061_STRAG</name>
<dbReference type="PANTHER" id="PTHR12526:SF629">
    <property type="entry name" value="TEICHURONIC ACID BIOSYNTHESIS GLYCOSYLTRANSFERASE TUAH-RELATED"/>
    <property type="match status" value="1"/>
</dbReference>
<dbReference type="AlphaFoldDB" id="A0A0H1Y061"/>
<evidence type="ECO:0000256" key="2">
    <source>
        <dbReference type="ARBA" id="ARBA00004922"/>
    </source>
</evidence>
<keyword evidence="7 11" id="KW-0808">Transferase</keyword>
<comment type="subunit">
    <text evidence="11">Forms a heterotetramer with 2 subunits each of GtfA and GtfB. Part of the accessory SecA2/SecY2 protein translocation apparatus.</text>
</comment>
<keyword evidence="5 11" id="KW-0963">Cytoplasm</keyword>
<evidence type="ECO:0000256" key="10">
    <source>
        <dbReference type="ARBA" id="ARBA00052053"/>
    </source>
</evidence>